<evidence type="ECO:0000256" key="6">
    <source>
        <dbReference type="ARBA" id="ARBA00022617"/>
    </source>
</evidence>
<proteinExistence type="inferred from homology"/>
<accession>A0ABQ8VDV6</accession>
<evidence type="ECO:0000256" key="10">
    <source>
        <dbReference type="ARBA" id="ARBA00023136"/>
    </source>
</evidence>
<keyword evidence="6" id="KW-0349">Heme</keyword>
<name>A0ABQ8VDV6_9AGAR</name>
<evidence type="ECO:0000259" key="16">
    <source>
        <dbReference type="PROSITE" id="PS52012"/>
    </source>
</evidence>
<evidence type="ECO:0000256" key="13">
    <source>
        <dbReference type="ARBA" id="ARBA00023288"/>
    </source>
</evidence>
<reference evidence="17" key="1">
    <citation type="submission" date="2022-08" db="EMBL/GenBank/DDBJ databases">
        <title>A Global Phylogenomic Analysis of the Shiitake Genus Lentinula.</title>
        <authorList>
            <consortium name="DOE Joint Genome Institute"/>
            <person name="Sierra-Patev S."/>
            <person name="Min B."/>
            <person name="Naranjo-Ortiz M."/>
            <person name="Looney B."/>
            <person name="Konkel Z."/>
            <person name="Slot J.C."/>
            <person name="Sakamoto Y."/>
            <person name="Steenwyk J.L."/>
            <person name="Rokas A."/>
            <person name="Carro J."/>
            <person name="Camarero S."/>
            <person name="Ferreira P."/>
            <person name="Molpeceres G."/>
            <person name="Ruiz-Duenas F.J."/>
            <person name="Serrano A."/>
            <person name="Henrissat B."/>
            <person name="Drula E."/>
            <person name="Hughes K.W."/>
            <person name="Mata J.L."/>
            <person name="Ishikawa N.K."/>
            <person name="Vargas-Isla R."/>
            <person name="Ushijima S."/>
            <person name="Smith C.A."/>
            <person name="Ahrendt S."/>
            <person name="Andreopoulos W."/>
            <person name="He G."/>
            <person name="Labutti K."/>
            <person name="Lipzen A."/>
            <person name="Ng V."/>
            <person name="Riley R."/>
            <person name="Sandor L."/>
            <person name="Barry K."/>
            <person name="Martinez A.T."/>
            <person name="Xiao Y."/>
            <person name="Gibbons J.G."/>
            <person name="Terashima K."/>
            <person name="Grigoriev I.V."/>
            <person name="Hibbett D.S."/>
        </authorList>
    </citation>
    <scope>NUCLEOTIDE SEQUENCE</scope>
    <source>
        <strain evidence="17">RHP3577 ss4</strain>
    </source>
</reference>
<feature type="chain" id="PRO_5046268976" description="CFEM domain-containing protein" evidence="15">
    <location>
        <begin position="29"/>
        <end position="209"/>
    </location>
</feature>
<gene>
    <name evidence="17" type="ORF">C8R41DRAFT_382411</name>
</gene>
<keyword evidence="9" id="KW-0408">Iron</keyword>
<evidence type="ECO:0000256" key="1">
    <source>
        <dbReference type="ARBA" id="ARBA00004609"/>
    </source>
</evidence>
<evidence type="ECO:0000256" key="11">
    <source>
        <dbReference type="ARBA" id="ARBA00023157"/>
    </source>
</evidence>
<keyword evidence="12" id="KW-0325">Glycoprotein</keyword>
<protein>
    <recommendedName>
        <fullName evidence="16">CFEM domain-containing protein</fullName>
    </recommendedName>
</protein>
<evidence type="ECO:0000256" key="2">
    <source>
        <dbReference type="ARBA" id="ARBA00004613"/>
    </source>
</evidence>
<sequence>MSPFIYKISVFIFANMLVFAATIPITDAEVQSLDLPACSDDCMQFYLSEIGCTTDDPDCFCAESQFVSAILQCSAISCTEDDQETMDSDLNDLCEIDSNIPGGLSVTSLPLFTTLPATLPLPASGPFSSSHPLASRVSASAGAGSSSTSPASASTTMNTLPPLSLNASTTASSPSSSSAATPLFTSCNTAGVTGLVLMLGTMLELVSVL</sequence>
<evidence type="ECO:0000256" key="12">
    <source>
        <dbReference type="ARBA" id="ARBA00023180"/>
    </source>
</evidence>
<dbReference type="Pfam" id="PF05730">
    <property type="entry name" value="CFEM"/>
    <property type="match status" value="1"/>
</dbReference>
<feature type="domain" description="CFEM" evidence="16">
    <location>
        <begin position="11"/>
        <end position="120"/>
    </location>
</feature>
<evidence type="ECO:0000313" key="18">
    <source>
        <dbReference type="Proteomes" id="UP001150217"/>
    </source>
</evidence>
<dbReference type="EMBL" id="JANVFT010000043">
    <property type="protein sequence ID" value="KAJ4489790.1"/>
    <property type="molecule type" value="Genomic_DNA"/>
</dbReference>
<keyword evidence="8 15" id="KW-0732">Signal</keyword>
<dbReference type="InterPro" id="IPR051735">
    <property type="entry name" value="CFEM_domain"/>
</dbReference>
<evidence type="ECO:0000256" key="5">
    <source>
        <dbReference type="ARBA" id="ARBA00022525"/>
    </source>
</evidence>
<comment type="subcellular location">
    <subcellularLocation>
        <location evidence="1">Cell membrane</location>
        <topology evidence="1">Lipid-anchor</topology>
        <topology evidence="1">GPI-anchor</topology>
    </subcellularLocation>
    <subcellularLocation>
        <location evidence="2">Secreted</location>
    </subcellularLocation>
</comment>
<evidence type="ECO:0000256" key="15">
    <source>
        <dbReference type="SAM" id="SignalP"/>
    </source>
</evidence>
<keyword evidence="18" id="KW-1185">Reference proteome</keyword>
<keyword evidence="10" id="KW-0472">Membrane</keyword>
<dbReference type="PANTHER" id="PTHR37928">
    <property type="entry name" value="CFEM DOMAIN PROTEIN (AFU_ORTHOLOGUE AFUA_6G14090)"/>
    <property type="match status" value="1"/>
</dbReference>
<comment type="similarity">
    <text evidence="3">Belongs to the RBT5 family.</text>
</comment>
<feature type="region of interest" description="Disordered" evidence="14">
    <location>
        <begin position="139"/>
        <end position="180"/>
    </location>
</feature>
<keyword evidence="13" id="KW-0449">Lipoprotein</keyword>
<evidence type="ECO:0000256" key="14">
    <source>
        <dbReference type="SAM" id="MobiDB-lite"/>
    </source>
</evidence>
<feature type="signal peptide" evidence="15">
    <location>
        <begin position="1"/>
        <end position="28"/>
    </location>
</feature>
<organism evidence="17 18">
    <name type="scientific">Lentinula lateritia</name>
    <dbReference type="NCBI Taxonomy" id="40482"/>
    <lineage>
        <taxon>Eukaryota</taxon>
        <taxon>Fungi</taxon>
        <taxon>Dikarya</taxon>
        <taxon>Basidiomycota</taxon>
        <taxon>Agaricomycotina</taxon>
        <taxon>Agaricomycetes</taxon>
        <taxon>Agaricomycetidae</taxon>
        <taxon>Agaricales</taxon>
        <taxon>Marasmiineae</taxon>
        <taxon>Omphalotaceae</taxon>
        <taxon>Lentinula</taxon>
    </lineage>
</organism>
<dbReference type="Proteomes" id="UP001150217">
    <property type="component" value="Unassembled WGS sequence"/>
</dbReference>
<dbReference type="PROSITE" id="PS52012">
    <property type="entry name" value="CFEM"/>
    <property type="match status" value="1"/>
</dbReference>
<evidence type="ECO:0000313" key="17">
    <source>
        <dbReference type="EMBL" id="KAJ4489790.1"/>
    </source>
</evidence>
<keyword evidence="11" id="KW-1015">Disulfide bond</keyword>
<evidence type="ECO:0000256" key="4">
    <source>
        <dbReference type="ARBA" id="ARBA00022475"/>
    </source>
</evidence>
<dbReference type="InterPro" id="IPR008427">
    <property type="entry name" value="Extracellular_membr_CFEM_dom"/>
</dbReference>
<comment type="caution">
    <text evidence="17">The sequence shown here is derived from an EMBL/GenBank/DDBJ whole genome shotgun (WGS) entry which is preliminary data.</text>
</comment>
<evidence type="ECO:0000256" key="9">
    <source>
        <dbReference type="ARBA" id="ARBA00023004"/>
    </source>
</evidence>
<dbReference type="SMART" id="SM00747">
    <property type="entry name" value="CFEM"/>
    <property type="match status" value="1"/>
</dbReference>
<evidence type="ECO:0000256" key="7">
    <source>
        <dbReference type="ARBA" id="ARBA00022723"/>
    </source>
</evidence>
<evidence type="ECO:0000256" key="3">
    <source>
        <dbReference type="ARBA" id="ARBA00010031"/>
    </source>
</evidence>
<evidence type="ECO:0000256" key="8">
    <source>
        <dbReference type="ARBA" id="ARBA00022729"/>
    </source>
</evidence>
<keyword evidence="7" id="KW-0479">Metal-binding</keyword>
<keyword evidence="4" id="KW-1003">Cell membrane</keyword>
<keyword evidence="5" id="KW-0964">Secreted</keyword>
<dbReference type="PANTHER" id="PTHR37928:SF2">
    <property type="entry name" value="GPI ANCHORED CFEM DOMAIN PROTEIN (AFU_ORTHOLOGUE AFUA_6G10580)"/>
    <property type="match status" value="1"/>
</dbReference>